<sequence>MTIAQQLKVKDFPFEINDSKGKQIYHEDSSGYWLKREYDAKGNQIYYENSRGYWSKREYNAKGKQIYHEDSNGHIIDNRPKSVELTMDEIAAKFGIPVSQLKIKK</sequence>
<organism evidence="1">
    <name type="scientific">uncultured Caudovirales phage</name>
    <dbReference type="NCBI Taxonomy" id="2100421"/>
    <lineage>
        <taxon>Viruses</taxon>
        <taxon>Duplodnaviria</taxon>
        <taxon>Heunggongvirae</taxon>
        <taxon>Uroviricota</taxon>
        <taxon>Caudoviricetes</taxon>
        <taxon>Peduoviridae</taxon>
        <taxon>Maltschvirus</taxon>
        <taxon>Maltschvirus maltsch</taxon>
    </lineage>
</organism>
<dbReference type="SUPFAM" id="SSF69360">
    <property type="entry name" value="Cell wall binding repeat"/>
    <property type="match status" value="1"/>
</dbReference>
<reference evidence="1" key="1">
    <citation type="submission" date="2020-04" db="EMBL/GenBank/DDBJ databases">
        <authorList>
            <person name="Chiriac C."/>
            <person name="Salcher M."/>
            <person name="Ghai R."/>
            <person name="Kavagutti S V."/>
        </authorList>
    </citation>
    <scope>NUCLEOTIDE SEQUENCE</scope>
</reference>
<gene>
    <name evidence="1" type="ORF">UFOVP449_34</name>
</gene>
<protein>
    <submittedName>
        <fullName evidence="1">Uncharacterized protein</fullName>
    </submittedName>
</protein>
<accession>A0A6J5MEZ2</accession>
<name>A0A6J5MEZ2_9CAUD</name>
<proteinExistence type="predicted"/>
<evidence type="ECO:0000313" key="1">
    <source>
        <dbReference type="EMBL" id="CAB4142289.1"/>
    </source>
</evidence>
<dbReference type="EMBL" id="LR796420">
    <property type="protein sequence ID" value="CAB4142289.1"/>
    <property type="molecule type" value="Genomic_DNA"/>
</dbReference>